<evidence type="ECO:0000313" key="2">
    <source>
        <dbReference type="EMBL" id="VDO14119.1"/>
    </source>
</evidence>
<dbReference type="Pfam" id="PF00582">
    <property type="entry name" value="Usp"/>
    <property type="match status" value="1"/>
</dbReference>
<dbReference type="EMBL" id="UZAE01014665">
    <property type="protein sequence ID" value="VDO14119.1"/>
    <property type="molecule type" value="Genomic_DNA"/>
</dbReference>
<dbReference type="Proteomes" id="UP000278807">
    <property type="component" value="Unassembled WGS sequence"/>
</dbReference>
<dbReference type="InterPro" id="IPR006016">
    <property type="entry name" value="UspA"/>
</dbReference>
<organism evidence="4">
    <name type="scientific">Rodentolepis nana</name>
    <name type="common">Dwarf tapeworm</name>
    <name type="synonym">Hymenolepis nana</name>
    <dbReference type="NCBI Taxonomy" id="102285"/>
    <lineage>
        <taxon>Eukaryota</taxon>
        <taxon>Metazoa</taxon>
        <taxon>Spiralia</taxon>
        <taxon>Lophotrochozoa</taxon>
        <taxon>Platyhelminthes</taxon>
        <taxon>Cestoda</taxon>
        <taxon>Eucestoda</taxon>
        <taxon>Cyclophyllidea</taxon>
        <taxon>Hymenolepididae</taxon>
        <taxon>Rodentolepis</taxon>
    </lineage>
</organism>
<dbReference type="Gene3D" id="3.40.50.620">
    <property type="entry name" value="HUPs"/>
    <property type="match status" value="1"/>
</dbReference>
<accession>A0A0R3TY69</accession>
<reference evidence="4" key="1">
    <citation type="submission" date="2017-02" db="UniProtKB">
        <authorList>
            <consortium name="WormBaseParasite"/>
        </authorList>
    </citation>
    <scope>IDENTIFICATION</scope>
</reference>
<dbReference type="InterPro" id="IPR014729">
    <property type="entry name" value="Rossmann-like_a/b/a_fold"/>
</dbReference>
<protein>
    <submittedName>
        <fullName evidence="4">Usp domain-containing protein</fullName>
    </submittedName>
</protein>
<evidence type="ECO:0000313" key="3">
    <source>
        <dbReference type="Proteomes" id="UP000278807"/>
    </source>
</evidence>
<dbReference type="AlphaFoldDB" id="A0A0R3TY69"/>
<dbReference type="OrthoDB" id="843225at2759"/>
<dbReference type="WBParaSite" id="HNAJ_0001281601-mRNA-1">
    <property type="protein sequence ID" value="HNAJ_0001281601-mRNA-1"/>
    <property type="gene ID" value="HNAJ_0001281601"/>
</dbReference>
<reference evidence="2 3" key="2">
    <citation type="submission" date="2018-11" db="EMBL/GenBank/DDBJ databases">
        <authorList>
            <consortium name="Pathogen Informatics"/>
        </authorList>
    </citation>
    <scope>NUCLEOTIDE SEQUENCE [LARGE SCALE GENOMIC DNA]</scope>
</reference>
<gene>
    <name evidence="2" type="ORF">HNAJ_LOCUS12792</name>
</gene>
<proteinExistence type="predicted"/>
<evidence type="ECO:0000259" key="1">
    <source>
        <dbReference type="Pfam" id="PF00582"/>
    </source>
</evidence>
<feature type="domain" description="UspA" evidence="1">
    <location>
        <begin position="32"/>
        <end position="166"/>
    </location>
</feature>
<dbReference type="STRING" id="102285.A0A0R3TY69"/>
<dbReference type="SUPFAM" id="SSF52402">
    <property type="entry name" value="Adenine nucleotide alpha hydrolases-like"/>
    <property type="match status" value="1"/>
</dbReference>
<sequence length="196" mass="22370">MQEEEKHTVNKAYSIGSTRFSGVERNDSLSTRSILFPVLDNSVGERLFNWYCQYFRRPEDQLTVLSIVEPTLQMQKAGVSSDDPLVEAAMVVGRNIVRRFLQRAHERSIPCRGVVQLDISPALSIVRTARERGTQIILMCPRGNVAGESEKVEFDSVTEYVLRHCPDIALAIVPPTTGERRIRRSSFYKEYIDNFM</sequence>
<evidence type="ECO:0000313" key="4">
    <source>
        <dbReference type="WBParaSite" id="HNAJ_0001281601-mRNA-1"/>
    </source>
</evidence>
<name>A0A0R3TY69_RODNA</name>
<keyword evidence="3" id="KW-1185">Reference proteome</keyword>